<comment type="caution">
    <text evidence="2">The sequence shown here is derived from an EMBL/GenBank/DDBJ whole genome shotgun (WGS) entry which is preliminary data.</text>
</comment>
<dbReference type="EMBL" id="BLPG01000001">
    <property type="protein sequence ID" value="GFJ93686.1"/>
    <property type="molecule type" value="Genomic_DNA"/>
</dbReference>
<dbReference type="AlphaFoldDB" id="A0A6V8LHT1"/>
<proteinExistence type="predicted"/>
<feature type="compositionally biased region" description="Polar residues" evidence="1">
    <location>
        <begin position="146"/>
        <end position="156"/>
    </location>
</feature>
<sequence>MTDTTTTRIFRRNPHANPEGSAFLLTLLERYVDNVPERTRPELQLAREIDARPDGRRTAEEAVRNWRALPMETKVAAIGAAAAAADNSLRMTEEALAARAAQAFRPRGVHDPNGFTARAATIGRTPVGARPFTMPESEAPRPGDTKASTDSITGKTEVSPDPGGAGTLLGRSPATMTLGPDRTPATRTAEKPAAAAPAGAAPIYTVSYVGLYCAEESTWDGGSNSDEPYVNFNMYDDSNHSWAKRTAVYSDVDRKEIRGPNPNPLVVFGPAYLPTERTYISALVTEHDFGNPEKIKQMWHDAATIGQCVAKFYGVDVDQAVVDSAANLLDALFNMGDDIIGWDTGILWPEGFEWYLSFPLNYYKGIWYDFFLFHTDNDSEFYTFYRIDRY</sequence>
<protein>
    <submittedName>
        <fullName evidence="2">Uncharacterized protein</fullName>
    </submittedName>
</protein>
<gene>
    <name evidence="2" type="ORF">Prum_073280</name>
</gene>
<reference evidence="2 3" key="1">
    <citation type="submission" date="2020-03" db="EMBL/GenBank/DDBJ databases">
        <title>Whole genome shotgun sequence of Phytohabitans rumicis NBRC 108638.</title>
        <authorList>
            <person name="Komaki H."/>
            <person name="Tamura T."/>
        </authorList>
    </citation>
    <scope>NUCLEOTIDE SEQUENCE [LARGE SCALE GENOMIC DNA]</scope>
    <source>
        <strain evidence="2 3">NBRC 108638</strain>
    </source>
</reference>
<evidence type="ECO:0000313" key="2">
    <source>
        <dbReference type="EMBL" id="GFJ93686.1"/>
    </source>
</evidence>
<evidence type="ECO:0000313" key="3">
    <source>
        <dbReference type="Proteomes" id="UP000482960"/>
    </source>
</evidence>
<reference evidence="2 3" key="2">
    <citation type="submission" date="2020-03" db="EMBL/GenBank/DDBJ databases">
        <authorList>
            <person name="Ichikawa N."/>
            <person name="Kimura A."/>
            <person name="Kitahashi Y."/>
            <person name="Uohara A."/>
        </authorList>
    </citation>
    <scope>NUCLEOTIDE SEQUENCE [LARGE SCALE GENOMIC DNA]</scope>
    <source>
        <strain evidence="2 3">NBRC 108638</strain>
    </source>
</reference>
<feature type="compositionally biased region" description="Low complexity" evidence="1">
    <location>
        <begin position="183"/>
        <end position="196"/>
    </location>
</feature>
<feature type="region of interest" description="Disordered" evidence="1">
    <location>
        <begin position="126"/>
        <end position="196"/>
    </location>
</feature>
<keyword evidence="3" id="KW-1185">Reference proteome</keyword>
<name>A0A6V8LHT1_9ACTN</name>
<accession>A0A6V8LHT1</accession>
<dbReference type="RefSeq" id="WP_173080421.1">
    <property type="nucleotide sequence ID" value="NZ_BAABJB010000001.1"/>
</dbReference>
<evidence type="ECO:0000256" key="1">
    <source>
        <dbReference type="SAM" id="MobiDB-lite"/>
    </source>
</evidence>
<dbReference type="Proteomes" id="UP000482960">
    <property type="component" value="Unassembled WGS sequence"/>
</dbReference>
<organism evidence="2 3">
    <name type="scientific">Phytohabitans rumicis</name>
    <dbReference type="NCBI Taxonomy" id="1076125"/>
    <lineage>
        <taxon>Bacteria</taxon>
        <taxon>Bacillati</taxon>
        <taxon>Actinomycetota</taxon>
        <taxon>Actinomycetes</taxon>
        <taxon>Micromonosporales</taxon>
        <taxon>Micromonosporaceae</taxon>
    </lineage>
</organism>